<sequence length="83" mass="9621">MSTYDKTDKEFIAYLISLSLDLRESEHIATADDVEEAARRISRVNNVLDLLWNALRNHDCSFDLRQRNAMSILRATKDHRGTI</sequence>
<gene>
    <name evidence="1" type="ORF">LCGC14_2585550</name>
</gene>
<comment type="caution">
    <text evidence="1">The sequence shown here is derived from an EMBL/GenBank/DDBJ whole genome shotgun (WGS) entry which is preliminary data.</text>
</comment>
<dbReference type="EMBL" id="LAZR01043273">
    <property type="protein sequence ID" value="KKL07487.1"/>
    <property type="molecule type" value="Genomic_DNA"/>
</dbReference>
<name>A0A0F9B138_9ZZZZ</name>
<proteinExistence type="predicted"/>
<accession>A0A0F9B138</accession>
<evidence type="ECO:0000313" key="1">
    <source>
        <dbReference type="EMBL" id="KKL07487.1"/>
    </source>
</evidence>
<protein>
    <submittedName>
        <fullName evidence="1">Uncharacterized protein</fullName>
    </submittedName>
</protein>
<dbReference type="AlphaFoldDB" id="A0A0F9B138"/>
<organism evidence="1">
    <name type="scientific">marine sediment metagenome</name>
    <dbReference type="NCBI Taxonomy" id="412755"/>
    <lineage>
        <taxon>unclassified sequences</taxon>
        <taxon>metagenomes</taxon>
        <taxon>ecological metagenomes</taxon>
    </lineage>
</organism>
<reference evidence="1" key="1">
    <citation type="journal article" date="2015" name="Nature">
        <title>Complex archaea that bridge the gap between prokaryotes and eukaryotes.</title>
        <authorList>
            <person name="Spang A."/>
            <person name="Saw J.H."/>
            <person name="Jorgensen S.L."/>
            <person name="Zaremba-Niedzwiedzka K."/>
            <person name="Martijn J."/>
            <person name="Lind A.E."/>
            <person name="van Eijk R."/>
            <person name="Schleper C."/>
            <person name="Guy L."/>
            <person name="Ettema T.J."/>
        </authorList>
    </citation>
    <scope>NUCLEOTIDE SEQUENCE</scope>
</reference>